<keyword evidence="2 8" id="KW-0812">Transmembrane</keyword>
<dbReference type="InterPro" id="IPR029058">
    <property type="entry name" value="AB_hydrolase_fold"/>
</dbReference>
<evidence type="ECO:0000256" key="2">
    <source>
        <dbReference type="ARBA" id="ARBA00022692"/>
    </source>
</evidence>
<gene>
    <name evidence="9" type="ORF">ACLA_002860</name>
</gene>
<dbReference type="GO" id="GO:0005640">
    <property type="term" value="C:nuclear outer membrane"/>
    <property type="evidence" value="ECO:0007669"/>
    <property type="project" value="UniProtKB-SubCell"/>
</dbReference>
<evidence type="ECO:0008006" key="11">
    <source>
        <dbReference type="Google" id="ProtNLM"/>
    </source>
</evidence>
<sequence>MEDYTLVKVNPSVSLYKPNNPTQDATTANQTPKVPNPPSLIVLLPWMGATKRQTESYIRGYIALLAPATPEFLVVYSGISDFVQLSPGAAAADERTLQPAITALAAHDPSSVLVHVFSNGGVRVFSNLSRAYRASTSRPPHFTRLAIDSAPGRLTFGETMRAVSSALPRGQPLVKWPLYTILAVILALYLGTNKVFGWPDPLRYAAESLNDLDVVGADAKRCYFYSRRDDIVLWKFVEEHAAEARAKGAGAVETVVFEKSAHVRHVIEDDKRYWDAIARL</sequence>
<feature type="compositionally biased region" description="Polar residues" evidence="7">
    <location>
        <begin position="15"/>
        <end position="33"/>
    </location>
</feature>
<organism evidence="9 10">
    <name type="scientific">Aspergillus clavatus (strain ATCC 1007 / CBS 513.65 / DSM 816 / NCTC 3887 / NRRL 1 / QM 1276 / 107)</name>
    <dbReference type="NCBI Taxonomy" id="344612"/>
    <lineage>
        <taxon>Eukaryota</taxon>
        <taxon>Fungi</taxon>
        <taxon>Dikarya</taxon>
        <taxon>Ascomycota</taxon>
        <taxon>Pezizomycotina</taxon>
        <taxon>Eurotiomycetes</taxon>
        <taxon>Eurotiomycetidae</taxon>
        <taxon>Eurotiales</taxon>
        <taxon>Aspergillaceae</taxon>
        <taxon>Aspergillus</taxon>
        <taxon>Aspergillus subgen. Fumigati</taxon>
    </lineage>
</organism>
<dbReference type="VEuPathDB" id="FungiDB:ACLA_002860"/>
<dbReference type="Proteomes" id="UP000006701">
    <property type="component" value="Unassembled WGS sequence"/>
</dbReference>
<dbReference type="OrthoDB" id="77878at2759"/>
<dbReference type="PANTHER" id="PTHR12265">
    <property type="entry name" value="TRANSMEMBRANE PROTEIN 53"/>
    <property type="match status" value="1"/>
</dbReference>
<evidence type="ECO:0000256" key="5">
    <source>
        <dbReference type="ARBA" id="ARBA00023242"/>
    </source>
</evidence>
<reference evidence="9 10" key="1">
    <citation type="journal article" date="2008" name="PLoS Genet.">
        <title>Genomic islands in the pathogenic filamentous fungus Aspergillus fumigatus.</title>
        <authorList>
            <person name="Fedorova N.D."/>
            <person name="Khaldi N."/>
            <person name="Joardar V.S."/>
            <person name="Maiti R."/>
            <person name="Amedeo P."/>
            <person name="Anderson M.J."/>
            <person name="Crabtree J."/>
            <person name="Silva J.C."/>
            <person name="Badger J.H."/>
            <person name="Albarraq A."/>
            <person name="Angiuoli S."/>
            <person name="Bussey H."/>
            <person name="Bowyer P."/>
            <person name="Cotty P.J."/>
            <person name="Dyer P.S."/>
            <person name="Egan A."/>
            <person name="Galens K."/>
            <person name="Fraser-Liggett C.M."/>
            <person name="Haas B.J."/>
            <person name="Inman J.M."/>
            <person name="Kent R."/>
            <person name="Lemieux S."/>
            <person name="Malavazi I."/>
            <person name="Orvis J."/>
            <person name="Roemer T."/>
            <person name="Ronning C.M."/>
            <person name="Sundaram J.P."/>
            <person name="Sutton G."/>
            <person name="Turner G."/>
            <person name="Venter J.C."/>
            <person name="White O.R."/>
            <person name="Whitty B.R."/>
            <person name="Youngman P."/>
            <person name="Wolfe K.H."/>
            <person name="Goldman G.H."/>
            <person name="Wortman J.R."/>
            <person name="Jiang B."/>
            <person name="Denning D.W."/>
            <person name="Nierman W.C."/>
        </authorList>
    </citation>
    <scope>NUCLEOTIDE SEQUENCE [LARGE SCALE GENOMIC DNA]</scope>
    <source>
        <strain evidence="10">ATCC 1007 / CBS 513.65 / DSM 816 / NCTC 3887 / NRRL 1</strain>
    </source>
</reference>
<comment type="similarity">
    <text evidence="1">Belongs to the TMEM53 family.</text>
</comment>
<dbReference type="Pfam" id="PF05705">
    <property type="entry name" value="DUF829"/>
    <property type="match status" value="1"/>
</dbReference>
<keyword evidence="10" id="KW-1185">Reference proteome</keyword>
<feature type="transmembrane region" description="Helical" evidence="8">
    <location>
        <begin position="176"/>
        <end position="196"/>
    </location>
</feature>
<dbReference type="OMA" id="MDSCPGY"/>
<dbReference type="RefSeq" id="XP_001276301.1">
    <property type="nucleotide sequence ID" value="XM_001276300.1"/>
</dbReference>
<dbReference type="InterPro" id="IPR008547">
    <property type="entry name" value="DUF829_TMEM53"/>
</dbReference>
<evidence type="ECO:0000256" key="6">
    <source>
        <dbReference type="ARBA" id="ARBA00034303"/>
    </source>
</evidence>
<dbReference type="PANTHER" id="PTHR12265:SF30">
    <property type="entry name" value="TRANSMEMBRANE PROTEIN 53"/>
    <property type="match status" value="1"/>
</dbReference>
<name>A1C5A7_ASPCL</name>
<dbReference type="HOGENOM" id="CLU_036503_0_0_1"/>
<evidence type="ECO:0000256" key="4">
    <source>
        <dbReference type="ARBA" id="ARBA00023136"/>
    </source>
</evidence>
<dbReference type="AlphaFoldDB" id="A1C5A7"/>
<accession>A1C5A7</accession>
<proteinExistence type="inferred from homology"/>
<evidence type="ECO:0000256" key="1">
    <source>
        <dbReference type="ARBA" id="ARBA00007387"/>
    </source>
</evidence>
<dbReference type="SUPFAM" id="SSF53474">
    <property type="entry name" value="alpha/beta-Hydrolases"/>
    <property type="match status" value="1"/>
</dbReference>
<comment type="subcellular location">
    <subcellularLocation>
        <location evidence="6">Nucleus outer membrane</location>
        <topology evidence="6">Single-pass membrane protein</topology>
    </subcellularLocation>
</comment>
<evidence type="ECO:0000313" key="9">
    <source>
        <dbReference type="EMBL" id="EAW14875.1"/>
    </source>
</evidence>
<evidence type="ECO:0000256" key="3">
    <source>
        <dbReference type="ARBA" id="ARBA00022989"/>
    </source>
</evidence>
<keyword evidence="5" id="KW-0539">Nucleus</keyword>
<keyword evidence="4 8" id="KW-0472">Membrane</keyword>
<feature type="region of interest" description="Disordered" evidence="7">
    <location>
        <begin position="15"/>
        <end position="34"/>
    </location>
</feature>
<dbReference type="eggNOG" id="ENOG502RK6E">
    <property type="taxonomic scope" value="Eukaryota"/>
</dbReference>
<dbReference type="GeneID" id="4708508"/>
<dbReference type="EMBL" id="DS027004">
    <property type="protein sequence ID" value="EAW14875.1"/>
    <property type="molecule type" value="Genomic_DNA"/>
</dbReference>
<evidence type="ECO:0000313" key="10">
    <source>
        <dbReference type="Proteomes" id="UP000006701"/>
    </source>
</evidence>
<protein>
    <recommendedName>
        <fullName evidence="11">Indole-diterpene biosynthesis protein PaxU</fullName>
    </recommendedName>
</protein>
<dbReference type="ESTHER" id="aspcl-a1c5a7">
    <property type="family name" value="Duf_829"/>
</dbReference>
<dbReference type="KEGG" id="act:ACLA_002860"/>
<evidence type="ECO:0000256" key="7">
    <source>
        <dbReference type="SAM" id="MobiDB-lite"/>
    </source>
</evidence>
<evidence type="ECO:0000256" key="8">
    <source>
        <dbReference type="SAM" id="Phobius"/>
    </source>
</evidence>
<keyword evidence="3 8" id="KW-1133">Transmembrane helix</keyword>